<evidence type="ECO:0000259" key="2">
    <source>
        <dbReference type="PROSITE" id="PS50048"/>
    </source>
</evidence>
<dbReference type="PROSITE" id="PS50048">
    <property type="entry name" value="ZN2_CY6_FUNGAL_2"/>
    <property type="match status" value="1"/>
</dbReference>
<dbReference type="Gene3D" id="4.10.240.10">
    <property type="entry name" value="Zn(2)-C6 fungal-type DNA-binding domain"/>
    <property type="match status" value="1"/>
</dbReference>
<dbReference type="AlphaFoldDB" id="A0A9P9E1M7"/>
<sequence length="606" mass="68698">MATPKSKTNLACDTCRLRKSRCDGIRPTCSHCRVAGRECTYRPTPTSLETDASVLSRLTQVEARLQALEGGNRNAIDRDGPFRASSQGDRGPKLTTIPDLHTASAQKMLHCWPRIRLNLTLPEMVSTTYLRESDAADKILLETNHEAPQMLLREIVDAIGRFYDSASFCTLPILISELFDVCTILGHDTVLDSLHTESISSSTDHDELFITFEGLTIPQLLVLSLATASAADDMMRDDSSARTLSAHAFVIALQKQWVLLSLPDEERVPLVLLTACCLVYFWARPFHALGLLQSIDPAVKGYSLKHPGHESVRRFARLHFILESDILTEIDGFASKSCDSLLPDYLESSAFATINSEGQQAAGWIESIDRNAIENHMWLRCHLNRTLHHLYSPNKAYAQPHELADIVSGFADDLSRWYRSRPHNQQFSRDTTTLSMYMPDMSLRLREIAIRYSSCVFLLHRPVLYFFLHKDMEYTVRPPDNRNLHSNQEPWILESCRDCIENAALIIHFTYGLWESGNTERLPYHNWIDIQLLFAAHLVLLQVKSVTSLFPIFRNIGNLDELLNRAELMLEASPVKSLKIDMSLAILRNERQNFNIATTPYSARSV</sequence>
<dbReference type="SUPFAM" id="SSF57701">
    <property type="entry name" value="Zn2/Cys6 DNA-binding domain"/>
    <property type="match status" value="1"/>
</dbReference>
<dbReference type="PROSITE" id="PS00463">
    <property type="entry name" value="ZN2_CY6_FUNGAL_1"/>
    <property type="match status" value="1"/>
</dbReference>
<evidence type="ECO:0000256" key="1">
    <source>
        <dbReference type="ARBA" id="ARBA00023242"/>
    </source>
</evidence>
<evidence type="ECO:0000313" key="4">
    <source>
        <dbReference type="Proteomes" id="UP000738349"/>
    </source>
</evidence>
<proteinExistence type="predicted"/>
<dbReference type="OrthoDB" id="426882at2759"/>
<dbReference type="Pfam" id="PF00172">
    <property type="entry name" value="Zn_clus"/>
    <property type="match status" value="1"/>
</dbReference>
<dbReference type="PANTHER" id="PTHR47785:SF3">
    <property type="entry name" value="ZN(2)-C6 FUNGAL-TYPE DOMAIN-CONTAINING PROTEIN"/>
    <property type="match status" value="1"/>
</dbReference>
<dbReference type="InterPro" id="IPR036864">
    <property type="entry name" value="Zn2-C6_fun-type_DNA-bd_sf"/>
</dbReference>
<protein>
    <recommendedName>
        <fullName evidence="2">Zn(2)-C6 fungal-type domain-containing protein</fullName>
    </recommendedName>
</protein>
<organism evidence="3 4">
    <name type="scientific">Dactylonectria macrodidyma</name>
    <dbReference type="NCBI Taxonomy" id="307937"/>
    <lineage>
        <taxon>Eukaryota</taxon>
        <taxon>Fungi</taxon>
        <taxon>Dikarya</taxon>
        <taxon>Ascomycota</taxon>
        <taxon>Pezizomycotina</taxon>
        <taxon>Sordariomycetes</taxon>
        <taxon>Hypocreomycetidae</taxon>
        <taxon>Hypocreales</taxon>
        <taxon>Nectriaceae</taxon>
        <taxon>Dactylonectria</taxon>
    </lineage>
</organism>
<comment type="caution">
    <text evidence="3">The sequence shown here is derived from an EMBL/GenBank/DDBJ whole genome shotgun (WGS) entry which is preliminary data.</text>
</comment>
<evidence type="ECO:0000313" key="3">
    <source>
        <dbReference type="EMBL" id="KAH7129233.1"/>
    </source>
</evidence>
<dbReference type="PANTHER" id="PTHR47785">
    <property type="entry name" value="ZN(II)2CYS6 TRANSCRIPTION FACTOR (EUROFUNG)-RELATED-RELATED"/>
    <property type="match status" value="1"/>
</dbReference>
<dbReference type="GO" id="GO:0000981">
    <property type="term" value="F:DNA-binding transcription factor activity, RNA polymerase II-specific"/>
    <property type="evidence" value="ECO:0007669"/>
    <property type="project" value="InterPro"/>
</dbReference>
<gene>
    <name evidence="3" type="ORF">EDB81DRAFT_808912</name>
</gene>
<dbReference type="EMBL" id="JAGMUV010000018">
    <property type="protein sequence ID" value="KAH7129233.1"/>
    <property type="molecule type" value="Genomic_DNA"/>
</dbReference>
<keyword evidence="1" id="KW-0539">Nucleus</keyword>
<dbReference type="CDD" id="cd00067">
    <property type="entry name" value="GAL4"/>
    <property type="match status" value="1"/>
</dbReference>
<accession>A0A9P9E1M7</accession>
<dbReference type="InterPro" id="IPR001138">
    <property type="entry name" value="Zn2Cys6_DnaBD"/>
</dbReference>
<reference evidence="3" key="1">
    <citation type="journal article" date="2021" name="Nat. Commun.">
        <title>Genetic determinants of endophytism in the Arabidopsis root mycobiome.</title>
        <authorList>
            <person name="Mesny F."/>
            <person name="Miyauchi S."/>
            <person name="Thiergart T."/>
            <person name="Pickel B."/>
            <person name="Atanasova L."/>
            <person name="Karlsson M."/>
            <person name="Huettel B."/>
            <person name="Barry K.W."/>
            <person name="Haridas S."/>
            <person name="Chen C."/>
            <person name="Bauer D."/>
            <person name="Andreopoulos W."/>
            <person name="Pangilinan J."/>
            <person name="LaButti K."/>
            <person name="Riley R."/>
            <person name="Lipzen A."/>
            <person name="Clum A."/>
            <person name="Drula E."/>
            <person name="Henrissat B."/>
            <person name="Kohler A."/>
            <person name="Grigoriev I.V."/>
            <person name="Martin F.M."/>
            <person name="Hacquard S."/>
        </authorList>
    </citation>
    <scope>NUCLEOTIDE SEQUENCE</scope>
    <source>
        <strain evidence="3">MPI-CAGE-AT-0147</strain>
    </source>
</reference>
<feature type="domain" description="Zn(2)-C6 fungal-type" evidence="2">
    <location>
        <begin position="11"/>
        <end position="41"/>
    </location>
</feature>
<dbReference type="SMART" id="SM00066">
    <property type="entry name" value="GAL4"/>
    <property type="match status" value="1"/>
</dbReference>
<dbReference type="GO" id="GO:0008270">
    <property type="term" value="F:zinc ion binding"/>
    <property type="evidence" value="ECO:0007669"/>
    <property type="project" value="InterPro"/>
</dbReference>
<keyword evidence="4" id="KW-1185">Reference proteome</keyword>
<dbReference type="CDD" id="cd12148">
    <property type="entry name" value="fungal_TF_MHR"/>
    <property type="match status" value="1"/>
</dbReference>
<name>A0A9P9E1M7_9HYPO</name>
<dbReference type="Proteomes" id="UP000738349">
    <property type="component" value="Unassembled WGS sequence"/>
</dbReference>
<dbReference type="InterPro" id="IPR053181">
    <property type="entry name" value="EcdB-like_regulator"/>
</dbReference>